<dbReference type="Proteomes" id="UP000199408">
    <property type="component" value="Unassembled WGS sequence"/>
</dbReference>
<dbReference type="InterPro" id="IPR006311">
    <property type="entry name" value="TAT_signal"/>
</dbReference>
<protein>
    <recommendedName>
        <fullName evidence="3">Tat (Twin-arginine translocation) pathway signal sequence</fullName>
    </recommendedName>
</protein>
<dbReference type="EMBL" id="FMDN01000013">
    <property type="protein sequence ID" value="SCG59151.1"/>
    <property type="molecule type" value="Genomic_DNA"/>
</dbReference>
<reference evidence="2" key="1">
    <citation type="submission" date="2016-06" db="EMBL/GenBank/DDBJ databases">
        <authorList>
            <person name="Varghese N."/>
        </authorList>
    </citation>
    <scope>NUCLEOTIDE SEQUENCE [LARGE SCALE GENOMIC DNA]</scope>
    <source>
        <strain evidence="2">DSM 43171</strain>
    </source>
</reference>
<dbReference type="SUPFAM" id="SSF63829">
    <property type="entry name" value="Calcium-dependent phosphotriesterase"/>
    <property type="match status" value="1"/>
</dbReference>
<organism evidence="1 2">
    <name type="scientific">Micromonospora halophytica</name>
    <dbReference type="NCBI Taxonomy" id="47864"/>
    <lineage>
        <taxon>Bacteria</taxon>
        <taxon>Bacillati</taxon>
        <taxon>Actinomycetota</taxon>
        <taxon>Actinomycetes</taxon>
        <taxon>Micromonosporales</taxon>
        <taxon>Micromonosporaceae</taxon>
        <taxon>Micromonospora</taxon>
    </lineage>
</organism>
<accession>A0A1C5IMB0</accession>
<dbReference type="PROSITE" id="PS51318">
    <property type="entry name" value="TAT"/>
    <property type="match status" value="1"/>
</dbReference>
<dbReference type="PANTHER" id="PTHR35399">
    <property type="entry name" value="SLR8030 PROTEIN"/>
    <property type="match status" value="1"/>
</dbReference>
<proteinExistence type="predicted"/>
<dbReference type="AlphaFoldDB" id="A0A1C5IMB0"/>
<keyword evidence="2" id="KW-1185">Reference proteome</keyword>
<sequence length="450" mass="48198">MSLDRRRFLAQSGIAGVGVALSGAIDALFTAANASSGPRHGYGALVPDPAGLLDLPSGFRYRVLSREGDVRPGGVVPSSFDGMGAFPGPGPEVRLVRNHENRVGASVPVVAPAELTFDPVAAGGTTTLHVRPDRVEERISLGGTSTNCAGGQTPWQTWLTCEETEVRRGDGGHEQDHGWIFEVDPYRTVRNRHPTPLTAMGRFAHEAICVDPRTGVVYETEDAYGEKLGCFYRFLPAKPLGGHGSLRAGGRLQVMRVPDVPDLSVVQDPGATFGGVEWIDVPDPLATTTSVRLQDYGPRGVTHAEKLEGAWWGTDGGAYFVSSFAARAHGSEADHQGQVWRYAPATRELSLVVVFRSTDSDLFRTPDNICMTPSGGLMLCQDGDGDSYLMGTTVAGEPYLFARNRQNIGTESAPAYGEFAGACFSTDQRTLFVNCYAPGTTFAITGPFQR</sequence>
<evidence type="ECO:0000313" key="1">
    <source>
        <dbReference type="EMBL" id="SCG59151.1"/>
    </source>
</evidence>
<evidence type="ECO:0000313" key="2">
    <source>
        <dbReference type="Proteomes" id="UP000199408"/>
    </source>
</evidence>
<dbReference type="Pfam" id="PF05787">
    <property type="entry name" value="PhoX"/>
    <property type="match status" value="2"/>
</dbReference>
<dbReference type="STRING" id="47864.GA0070560_11370"/>
<name>A0A1C5IMB0_9ACTN</name>
<evidence type="ECO:0008006" key="3">
    <source>
        <dbReference type="Google" id="ProtNLM"/>
    </source>
</evidence>
<dbReference type="InterPro" id="IPR008557">
    <property type="entry name" value="PhoX"/>
</dbReference>
<gene>
    <name evidence="1" type="ORF">GA0070560_11370</name>
</gene>
<dbReference type="PANTHER" id="PTHR35399:SF4">
    <property type="entry name" value="MEMBRANE PROTEIN"/>
    <property type="match status" value="1"/>
</dbReference>